<keyword evidence="2" id="KW-1185">Reference proteome</keyword>
<dbReference type="OMA" id="WKLERIC"/>
<dbReference type="STRING" id="1392255.A0A2I1BTX8"/>
<dbReference type="GeneID" id="36537740"/>
<evidence type="ECO:0000313" key="2">
    <source>
        <dbReference type="Proteomes" id="UP000234474"/>
    </source>
</evidence>
<dbReference type="AlphaFoldDB" id="A0A2I1BTX8"/>
<dbReference type="RefSeq" id="XP_024677458.1">
    <property type="nucleotide sequence ID" value="XM_024830414.1"/>
</dbReference>
<gene>
    <name evidence="1" type="ORF">P174DRAFT_464610</name>
</gene>
<accession>A0A2I1BTX8</accession>
<dbReference type="EMBL" id="MSZS01000011">
    <property type="protein sequence ID" value="PKX88863.1"/>
    <property type="molecule type" value="Genomic_DNA"/>
</dbReference>
<comment type="caution">
    <text evidence="1">The sequence shown here is derived from an EMBL/GenBank/DDBJ whole genome shotgun (WGS) entry which is preliminary data.</text>
</comment>
<reference evidence="2" key="1">
    <citation type="journal article" date="2018" name="Proc. Natl. Acad. Sci. U.S.A.">
        <title>Linking secondary metabolites to gene clusters through genome sequencing of six diverse Aspergillus species.</title>
        <authorList>
            <person name="Kaerboelling I."/>
            <person name="Vesth T.C."/>
            <person name="Frisvad J.C."/>
            <person name="Nybo J.L."/>
            <person name="Theobald S."/>
            <person name="Kuo A."/>
            <person name="Bowyer P."/>
            <person name="Matsuda Y."/>
            <person name="Mondo S."/>
            <person name="Lyhne E.K."/>
            <person name="Kogle M.E."/>
            <person name="Clum A."/>
            <person name="Lipzen A."/>
            <person name="Salamov A."/>
            <person name="Ngan C.Y."/>
            <person name="Daum C."/>
            <person name="Chiniquy J."/>
            <person name="Barry K."/>
            <person name="LaButti K."/>
            <person name="Haridas S."/>
            <person name="Simmons B.A."/>
            <person name="Magnuson J.K."/>
            <person name="Mortensen U.H."/>
            <person name="Larsen T.O."/>
            <person name="Grigoriev I.V."/>
            <person name="Baker S.E."/>
            <person name="Andersen M.R."/>
        </authorList>
    </citation>
    <scope>NUCLEOTIDE SEQUENCE [LARGE SCALE GENOMIC DNA]</scope>
    <source>
        <strain evidence="2">IBT 16806</strain>
    </source>
</reference>
<dbReference type="OrthoDB" id="4508405at2759"/>
<organism evidence="1 2">
    <name type="scientific">Aspergillus novofumigatus (strain IBT 16806)</name>
    <dbReference type="NCBI Taxonomy" id="1392255"/>
    <lineage>
        <taxon>Eukaryota</taxon>
        <taxon>Fungi</taxon>
        <taxon>Dikarya</taxon>
        <taxon>Ascomycota</taxon>
        <taxon>Pezizomycotina</taxon>
        <taxon>Eurotiomycetes</taxon>
        <taxon>Eurotiomycetidae</taxon>
        <taxon>Eurotiales</taxon>
        <taxon>Aspergillaceae</taxon>
        <taxon>Aspergillus</taxon>
        <taxon>Aspergillus subgen. Fumigati</taxon>
    </lineage>
</organism>
<dbReference type="Proteomes" id="UP000234474">
    <property type="component" value="Unassembled WGS sequence"/>
</dbReference>
<evidence type="ECO:0000313" key="1">
    <source>
        <dbReference type="EMBL" id="PKX88863.1"/>
    </source>
</evidence>
<protein>
    <submittedName>
        <fullName evidence="1">Uncharacterized protein</fullName>
    </submittedName>
</protein>
<sequence length="403" mass="44449">MQEPSPGLNPNVLDLPNLCKLVEDLGADLRNLWKLERICVVNMFLRLNALYFVNGLVMEGPVLLGKAFPKIISAALSIPLIPSQSVPPLLMSNLLLLNTIHYPPNAGSDAGPVSYLTPSTHGVNPPAAGGPLISLSACCSPQSVRTPVSTSTTTPMGFADTPGSSSLPLNQAVKALESTRNRPTQQQRCEQAIITLLQSCTFTKENVCLSDEEIKKIIKAGARLLTQDPFRIVRPLFNSGADILSSLKRLRLPEEWEGINGVVIYLRVLEKDKDKKISFSLNPLARRVAQLLFYLNYVSLHKKGKPDMVTCILNAYHDDPNKSKGKINALITFTLRTRPGTIHLYYSLAPVAMSLLSRKLLANLCLLRHNVLEEAHTQDENQVKNTKLYAEKTVTDFINLLTH</sequence>
<proteinExistence type="predicted"/>
<dbReference type="VEuPathDB" id="FungiDB:P174DRAFT_464610"/>
<name>A0A2I1BTX8_ASPN1</name>